<evidence type="ECO:0008006" key="3">
    <source>
        <dbReference type="Google" id="ProtNLM"/>
    </source>
</evidence>
<dbReference type="InterPro" id="IPR019151">
    <property type="entry name" value="Proteasome_assmbl_chaperone_2"/>
</dbReference>
<name>D2EFT2_PARA4</name>
<dbReference type="AlphaFoldDB" id="D2EFT2"/>
<gene>
    <name evidence="1" type="ORF">BJBARM4_0607</name>
</gene>
<accession>D2EFT2</accession>
<evidence type="ECO:0000313" key="2">
    <source>
        <dbReference type="Proteomes" id="UP000009375"/>
    </source>
</evidence>
<dbReference type="SUPFAM" id="SSF159659">
    <property type="entry name" value="Cgl1923-like"/>
    <property type="match status" value="1"/>
</dbReference>
<protein>
    <recommendedName>
        <fullName evidence="3">Proteasome assembly chaperone family protein</fullName>
    </recommendedName>
</protein>
<dbReference type="InterPro" id="IPR038389">
    <property type="entry name" value="PSMG2_sf"/>
</dbReference>
<dbReference type="EMBL" id="GG730049">
    <property type="protein sequence ID" value="EEZ92775.1"/>
    <property type="molecule type" value="Genomic_DNA"/>
</dbReference>
<dbReference type="Pfam" id="PF09754">
    <property type="entry name" value="PAC2"/>
    <property type="match status" value="1"/>
</dbReference>
<organism evidence="1 2">
    <name type="scientific">Candidatus Parvarchaeum acidiphilum ARMAN-4</name>
    <dbReference type="NCBI Taxonomy" id="662760"/>
    <lineage>
        <taxon>Archaea</taxon>
        <taxon>Candidatus Parvarchaeota</taxon>
        <taxon>Candidatus Parvarchaeum</taxon>
    </lineage>
</organism>
<dbReference type="PANTHER" id="PTHR35610">
    <property type="entry name" value="3-ISOPROPYLMALATE DEHYDRATASE-RELATED"/>
    <property type="match status" value="1"/>
</dbReference>
<dbReference type="Proteomes" id="UP000009375">
    <property type="component" value="Unassembled WGS sequence"/>
</dbReference>
<evidence type="ECO:0000313" key="1">
    <source>
        <dbReference type="EMBL" id="EEZ92775.1"/>
    </source>
</evidence>
<proteinExistence type="predicted"/>
<dbReference type="PANTHER" id="PTHR35610:SF3">
    <property type="entry name" value="PROTEASOME ASSEMBLY CHAPERONE FAMILY PROTEIN"/>
    <property type="match status" value="1"/>
</dbReference>
<sequence length="224" mass="24905">MAEKNKVITAFQTAGFISILAAKFLEEKGIVKDIGGIDIEELSQFAIVKNGDLLSPIRILEGKDFTVITSQIPLPLKAINELSDKIIQIYKEKKANQIIALDGLAIDEAKEKSEVYFASNYNEKEIKNCNKLSEGAMMGFNSYLAHKTRNIKIPFVVLMAETHAEIPDGMAAAALISVLEELVNIQVDTSELISEYKKTIGQINNILKKVSQAPRKEEEQNMYV</sequence>
<dbReference type="Gene3D" id="3.40.50.10900">
    <property type="entry name" value="PAC-like subunit"/>
    <property type="match status" value="1"/>
</dbReference>
<reference evidence="1 2" key="1">
    <citation type="journal article" date="2010" name="Proc. Natl. Acad. Sci. U.S.A.">
        <title>Enigmatic, ultrasmall, uncultivated Archaea.</title>
        <authorList>
            <person name="Baker B.J."/>
            <person name="Comolli L.R."/>
            <person name="Dick G.J."/>
            <person name="Hauser L.J."/>
            <person name="Hyatt D."/>
            <person name="Dill B.D."/>
            <person name="Land M.L."/>
            <person name="Verberkmoes N.C."/>
            <person name="Hettich R.L."/>
            <person name="Banfield J.F."/>
        </authorList>
    </citation>
    <scope>NUCLEOTIDE SEQUENCE [LARGE SCALE GENOMIC DNA]</scope>
</reference>